<dbReference type="EMBL" id="CAJNDS010002294">
    <property type="protein sequence ID" value="CAE7415951.1"/>
    <property type="molecule type" value="Genomic_DNA"/>
</dbReference>
<reference evidence="3" key="1">
    <citation type="submission" date="2021-02" db="EMBL/GenBank/DDBJ databases">
        <authorList>
            <person name="Dougan E. K."/>
            <person name="Rhodes N."/>
            <person name="Thang M."/>
            <person name="Chan C."/>
        </authorList>
    </citation>
    <scope>NUCLEOTIDE SEQUENCE</scope>
</reference>
<evidence type="ECO:0000313" key="3">
    <source>
        <dbReference type="EMBL" id="CAE7415951.1"/>
    </source>
</evidence>
<comment type="caution">
    <text evidence="3">The sequence shown here is derived from an EMBL/GenBank/DDBJ whole genome shotgun (WGS) entry which is preliminary data.</text>
</comment>
<feature type="compositionally biased region" description="Polar residues" evidence="2">
    <location>
        <begin position="217"/>
        <end position="239"/>
    </location>
</feature>
<feature type="region of interest" description="Disordered" evidence="2">
    <location>
        <begin position="152"/>
        <end position="239"/>
    </location>
</feature>
<dbReference type="AlphaFoldDB" id="A0A812R2D8"/>
<organism evidence="3 4">
    <name type="scientific">Symbiodinium natans</name>
    <dbReference type="NCBI Taxonomy" id="878477"/>
    <lineage>
        <taxon>Eukaryota</taxon>
        <taxon>Sar</taxon>
        <taxon>Alveolata</taxon>
        <taxon>Dinophyceae</taxon>
        <taxon>Suessiales</taxon>
        <taxon>Symbiodiniaceae</taxon>
        <taxon>Symbiodinium</taxon>
    </lineage>
</organism>
<sequence length="239" mass="26267">MFAGSIQDRLRAREEDRIGAFRQRSVPVNVSGHPEAVRDYSSKCHHIAELKEKARRISTLEKQLLMSEEARTQLTMDIDVLSDKLEQASIIRKRNETIIESQKQAIQQLQLALRNQQKAVETILGEEGDSRQYSQVQREVEASQVTLRQALAPRPASAPRQPAQPAQPAVQRPAAGAAGFSVFGGEKEQDSEDSEETESSAPSVPSAPKPTAKLYTPGTTPRTASSSPRVASPTANRFI</sequence>
<dbReference type="Proteomes" id="UP000604046">
    <property type="component" value="Unassembled WGS sequence"/>
</dbReference>
<feature type="compositionally biased region" description="Low complexity" evidence="2">
    <location>
        <begin position="199"/>
        <end position="213"/>
    </location>
</feature>
<evidence type="ECO:0000313" key="4">
    <source>
        <dbReference type="Proteomes" id="UP000604046"/>
    </source>
</evidence>
<proteinExistence type="predicted"/>
<evidence type="ECO:0000256" key="1">
    <source>
        <dbReference type="SAM" id="Coils"/>
    </source>
</evidence>
<name>A0A812R2D8_9DINO</name>
<accession>A0A812R2D8</accession>
<feature type="compositionally biased region" description="Acidic residues" evidence="2">
    <location>
        <begin position="189"/>
        <end position="198"/>
    </location>
</feature>
<feature type="compositionally biased region" description="Low complexity" evidence="2">
    <location>
        <begin position="152"/>
        <end position="184"/>
    </location>
</feature>
<keyword evidence="1" id="KW-0175">Coiled coil</keyword>
<gene>
    <name evidence="3" type="primary">LIP</name>
    <name evidence="3" type="ORF">SNAT2548_LOCUS22617</name>
</gene>
<evidence type="ECO:0000256" key="2">
    <source>
        <dbReference type="SAM" id="MobiDB-lite"/>
    </source>
</evidence>
<feature type="coiled-coil region" evidence="1">
    <location>
        <begin position="99"/>
        <end position="126"/>
    </location>
</feature>
<protein>
    <submittedName>
        <fullName evidence="3">LIP protein</fullName>
    </submittedName>
</protein>
<dbReference type="OrthoDB" id="10395112at2759"/>
<keyword evidence="4" id="KW-1185">Reference proteome</keyword>